<dbReference type="InterPro" id="IPR029045">
    <property type="entry name" value="ClpP/crotonase-like_dom_sf"/>
</dbReference>
<dbReference type="SUPFAM" id="SSF52096">
    <property type="entry name" value="ClpP/crotonase"/>
    <property type="match status" value="1"/>
</dbReference>
<dbReference type="InterPro" id="IPR018376">
    <property type="entry name" value="Enoyl-CoA_hyd/isom_CS"/>
</dbReference>
<dbReference type="Proteomes" id="UP000070433">
    <property type="component" value="Chromosome"/>
</dbReference>
<dbReference type="PANTHER" id="PTHR43802:SF1">
    <property type="entry name" value="IP11341P-RELATED"/>
    <property type="match status" value="1"/>
</dbReference>
<reference evidence="3 4" key="1">
    <citation type="journal article" date="2014" name="Int. J. Syst. Evol. Microbiol.">
        <title>Ramlibacter solisilvae sp. nov., isolated from forest soil, and emended description of the genus Ramlibacter.</title>
        <authorList>
            <person name="Lee H.J."/>
            <person name="Lee S.H."/>
            <person name="Lee S.S."/>
            <person name="Lee J.S."/>
            <person name="Kim Y."/>
            <person name="Kim S.C."/>
            <person name="Jeon C.O."/>
        </authorList>
    </citation>
    <scope>NUCLEOTIDE SEQUENCE [LARGE SCALE GENOMIC DNA]</scope>
    <source>
        <strain evidence="3 4">5-10</strain>
    </source>
</reference>
<sequence>MSEEAVIYEKVGRTAVITLNRPKRKNALDAAIAQAMAAVLLAVRQDASVRSVVLTGAGGDFCSGADLKGDVAEGEKPFMARQLLLDTHRWFTELVELEKPVISAVDGFAVGAGFSLALGADFVLASERARFIASFARVGLLPDLSLLYVLPRLVGLARAKEIAFSAREIGADEAQQMGLVQAVVPAERLRNAALAFARRFDDAPTAVIGLTKNLLNRSFETDRHGLAQLESTMQGLFAVSNYHAEAVARFVSREAPLFAGAPRFDPAAP</sequence>
<comment type="similarity">
    <text evidence="1 2">Belongs to the enoyl-CoA hydratase/isomerase family.</text>
</comment>
<protein>
    <submittedName>
        <fullName evidence="3">Enoyl-CoA hydratase</fullName>
    </submittedName>
</protein>
<name>A0A127JVR6_9BURK</name>
<evidence type="ECO:0000256" key="2">
    <source>
        <dbReference type="RuleBase" id="RU003707"/>
    </source>
</evidence>
<dbReference type="AlphaFoldDB" id="A0A127JVR6"/>
<dbReference type="OrthoDB" id="5291143at2"/>
<evidence type="ECO:0000256" key="1">
    <source>
        <dbReference type="ARBA" id="ARBA00005254"/>
    </source>
</evidence>
<dbReference type="Pfam" id="PF00378">
    <property type="entry name" value="ECH_1"/>
    <property type="match status" value="1"/>
</dbReference>
<evidence type="ECO:0000313" key="3">
    <source>
        <dbReference type="EMBL" id="AMO24098.1"/>
    </source>
</evidence>
<organism evidence="3 4">
    <name type="scientific">Ramlibacter tataouinensis</name>
    <dbReference type="NCBI Taxonomy" id="94132"/>
    <lineage>
        <taxon>Bacteria</taxon>
        <taxon>Pseudomonadati</taxon>
        <taxon>Pseudomonadota</taxon>
        <taxon>Betaproteobacteria</taxon>
        <taxon>Burkholderiales</taxon>
        <taxon>Comamonadaceae</taxon>
        <taxon>Ramlibacter</taxon>
    </lineage>
</organism>
<dbReference type="Gene3D" id="3.90.226.10">
    <property type="entry name" value="2-enoyl-CoA Hydratase, Chain A, domain 1"/>
    <property type="match status" value="1"/>
</dbReference>
<dbReference type="InterPro" id="IPR001753">
    <property type="entry name" value="Enoyl-CoA_hydra/iso"/>
</dbReference>
<dbReference type="PANTHER" id="PTHR43802">
    <property type="entry name" value="ENOYL-COA HYDRATASE"/>
    <property type="match status" value="1"/>
</dbReference>
<dbReference type="Gene3D" id="1.10.12.10">
    <property type="entry name" value="Lyase 2-enoyl-coa Hydratase, Chain A, domain 2"/>
    <property type="match status" value="1"/>
</dbReference>
<proteinExistence type="inferred from homology"/>
<dbReference type="RefSeq" id="WP_061501460.1">
    <property type="nucleotide sequence ID" value="NZ_CP010951.1"/>
</dbReference>
<keyword evidence="4" id="KW-1185">Reference proteome</keyword>
<dbReference type="InterPro" id="IPR014748">
    <property type="entry name" value="Enoyl-CoA_hydra_C"/>
</dbReference>
<dbReference type="PROSITE" id="PS00166">
    <property type="entry name" value="ENOYL_COA_HYDRATASE"/>
    <property type="match status" value="1"/>
</dbReference>
<dbReference type="CDD" id="cd06558">
    <property type="entry name" value="crotonase-like"/>
    <property type="match status" value="1"/>
</dbReference>
<dbReference type="EMBL" id="CP010951">
    <property type="protein sequence ID" value="AMO24098.1"/>
    <property type="molecule type" value="Genomic_DNA"/>
</dbReference>
<evidence type="ECO:0000313" key="4">
    <source>
        <dbReference type="Proteomes" id="UP000070433"/>
    </source>
</evidence>
<accession>A0A127JVR6</accession>
<gene>
    <name evidence="3" type="ORF">UC35_16155</name>
</gene>
<dbReference type="GO" id="GO:0003824">
    <property type="term" value="F:catalytic activity"/>
    <property type="evidence" value="ECO:0007669"/>
    <property type="project" value="InterPro"/>
</dbReference>